<dbReference type="STRING" id="1802630.A3H26_01205"/>
<dbReference type="Pfam" id="PF01936">
    <property type="entry name" value="NYN"/>
    <property type="match status" value="1"/>
</dbReference>
<organism evidence="2 3">
    <name type="scientific">candidate division WWE3 bacterium RIFCSPLOWO2_12_FULL_36_10</name>
    <dbReference type="NCBI Taxonomy" id="1802630"/>
    <lineage>
        <taxon>Bacteria</taxon>
        <taxon>Katanobacteria</taxon>
    </lineage>
</organism>
<sequence>MSTQHKEQRVAVFADIQNMYYSAKNLFNAKVDFGRVLKEALAGRKLIRAFAYVIKADVGSEREFFEALGQRGFEVREKELQTFYGGAKKGDWDVGLCMDVIRMLPKIDVMVLVSGDGDYVDLANYARSQGVKTEVVAFGKTTSSKLLEVADNFIDISKNPSKYLISFARNTQPLEESNGDNVK</sequence>
<protein>
    <recommendedName>
        <fullName evidence="1">NYN domain-containing protein</fullName>
    </recommendedName>
</protein>
<dbReference type="Proteomes" id="UP000177763">
    <property type="component" value="Unassembled WGS sequence"/>
</dbReference>
<evidence type="ECO:0000313" key="2">
    <source>
        <dbReference type="EMBL" id="OGC56836.1"/>
    </source>
</evidence>
<name>A0A1F4VHQ1_UNCKA</name>
<dbReference type="InterPro" id="IPR021139">
    <property type="entry name" value="NYN"/>
</dbReference>
<reference evidence="2 3" key="1">
    <citation type="journal article" date="2016" name="Nat. Commun.">
        <title>Thousands of microbial genomes shed light on interconnected biogeochemical processes in an aquifer system.</title>
        <authorList>
            <person name="Anantharaman K."/>
            <person name="Brown C.T."/>
            <person name="Hug L.A."/>
            <person name="Sharon I."/>
            <person name="Castelle C.J."/>
            <person name="Probst A.J."/>
            <person name="Thomas B.C."/>
            <person name="Singh A."/>
            <person name="Wilkins M.J."/>
            <person name="Karaoz U."/>
            <person name="Brodie E.L."/>
            <person name="Williams K.H."/>
            <person name="Hubbard S.S."/>
            <person name="Banfield J.F."/>
        </authorList>
    </citation>
    <scope>NUCLEOTIDE SEQUENCE [LARGE SCALE GENOMIC DNA]</scope>
</reference>
<dbReference type="PANTHER" id="PTHR35458">
    <property type="entry name" value="SLR0755 PROTEIN"/>
    <property type="match status" value="1"/>
</dbReference>
<comment type="caution">
    <text evidence="2">The sequence shown here is derived from an EMBL/GenBank/DDBJ whole genome shotgun (WGS) entry which is preliminary data.</text>
</comment>
<dbReference type="AlphaFoldDB" id="A0A1F4VHQ1"/>
<evidence type="ECO:0000259" key="1">
    <source>
        <dbReference type="Pfam" id="PF01936"/>
    </source>
</evidence>
<dbReference type="InterPro" id="IPR047140">
    <property type="entry name" value="LabA"/>
</dbReference>
<gene>
    <name evidence="2" type="ORF">A3H26_01205</name>
</gene>
<accession>A0A1F4VHQ1</accession>
<dbReference type="PANTHER" id="PTHR35458:SF8">
    <property type="entry name" value="SLR0650 PROTEIN"/>
    <property type="match status" value="1"/>
</dbReference>
<dbReference type="GO" id="GO:0004540">
    <property type="term" value="F:RNA nuclease activity"/>
    <property type="evidence" value="ECO:0007669"/>
    <property type="project" value="InterPro"/>
</dbReference>
<dbReference type="EMBL" id="MEVN01000028">
    <property type="protein sequence ID" value="OGC56836.1"/>
    <property type="molecule type" value="Genomic_DNA"/>
</dbReference>
<dbReference type="Gene3D" id="3.40.50.1010">
    <property type="entry name" value="5'-nuclease"/>
    <property type="match status" value="1"/>
</dbReference>
<evidence type="ECO:0000313" key="3">
    <source>
        <dbReference type="Proteomes" id="UP000177763"/>
    </source>
</evidence>
<dbReference type="CDD" id="cd10911">
    <property type="entry name" value="PIN_LabA"/>
    <property type="match status" value="1"/>
</dbReference>
<proteinExistence type="predicted"/>
<feature type="domain" description="NYN" evidence="1">
    <location>
        <begin position="9"/>
        <end position="156"/>
    </location>
</feature>